<evidence type="ECO:0000313" key="4">
    <source>
        <dbReference type="Proteomes" id="UP000053647"/>
    </source>
</evidence>
<reference evidence="4" key="2">
    <citation type="submission" date="2015-01" db="EMBL/GenBank/DDBJ databases">
        <title>Evolutionary Origins and Diversification of the Mycorrhizal Mutualists.</title>
        <authorList>
            <consortium name="DOE Joint Genome Institute"/>
            <consortium name="Mycorrhizal Genomics Consortium"/>
            <person name="Kohler A."/>
            <person name="Kuo A."/>
            <person name="Nagy L.G."/>
            <person name="Floudas D."/>
            <person name="Copeland A."/>
            <person name="Barry K.W."/>
            <person name="Cichocki N."/>
            <person name="Veneault-Fourrey C."/>
            <person name="LaButti K."/>
            <person name="Lindquist E.A."/>
            <person name="Lipzen A."/>
            <person name="Lundell T."/>
            <person name="Morin E."/>
            <person name="Murat C."/>
            <person name="Riley R."/>
            <person name="Ohm R."/>
            <person name="Sun H."/>
            <person name="Tunlid A."/>
            <person name="Henrissat B."/>
            <person name="Grigoriev I.V."/>
            <person name="Hibbett D.S."/>
            <person name="Martin F."/>
        </authorList>
    </citation>
    <scope>NUCLEOTIDE SEQUENCE [LARGE SCALE GENOMIC DNA]</scope>
    <source>
        <strain evidence="4">ATCC 200175</strain>
    </source>
</reference>
<reference evidence="3 4" key="1">
    <citation type="submission" date="2014-06" db="EMBL/GenBank/DDBJ databases">
        <authorList>
            <consortium name="DOE Joint Genome Institute"/>
            <person name="Kuo A."/>
            <person name="Kohler A."/>
            <person name="Nagy L.G."/>
            <person name="Floudas D."/>
            <person name="Copeland A."/>
            <person name="Barry K.W."/>
            <person name="Cichocki N."/>
            <person name="Veneault-Fourrey C."/>
            <person name="LaButti K."/>
            <person name="Lindquist E.A."/>
            <person name="Lipzen A."/>
            <person name="Lundell T."/>
            <person name="Morin E."/>
            <person name="Murat C."/>
            <person name="Sun H."/>
            <person name="Tunlid A."/>
            <person name="Henrissat B."/>
            <person name="Grigoriev I.V."/>
            <person name="Hibbett D.S."/>
            <person name="Martin F."/>
            <person name="Nordberg H.P."/>
            <person name="Cantor M.N."/>
            <person name="Hua S.X."/>
        </authorList>
    </citation>
    <scope>NUCLEOTIDE SEQUENCE [LARGE SCALE GENOMIC DNA]</scope>
    <source>
        <strain evidence="3 4">ATCC 200175</strain>
    </source>
</reference>
<sequence length="306" mass="33776">MSATCNPNHKQRLKHQEDSLARALEQAEAAQEMSARISARFAQLAGQSERRQRQMAHLSLLEASLTLLEEGNDILSQRLTALEELTVQQQGELRDIYKAFDEMNTTQLLSIFGKPSTLHPYEVCKVREKKGKFGSCLHCTSKGMRCSALRTYLAIKDTRSHTIIHEAGSWNRLGLSTPKKAYKSAEFIPSSADEDEDSVAKPAPTKQLALQPPAGGKSAAGKLISENIGKGYSVYDPQEPRKKIGKVIKVKPRQPGEIDVLIIGQQPMAAPKLTQEQFTELGEAITALEAQSAAIIERAEEYHAEL</sequence>
<proteinExistence type="predicted"/>
<name>A0A0C9SQR8_PAXIN</name>
<dbReference type="Proteomes" id="UP000053647">
    <property type="component" value="Unassembled WGS sequence"/>
</dbReference>
<feature type="region of interest" description="Disordered" evidence="2">
    <location>
        <begin position="188"/>
        <end position="221"/>
    </location>
</feature>
<keyword evidence="1" id="KW-0175">Coiled coil</keyword>
<dbReference type="AlphaFoldDB" id="A0A0C9SQR8"/>
<dbReference type="HOGENOM" id="CLU_769659_0_0_1"/>
<protein>
    <submittedName>
        <fullName evidence="3">Uncharacterized protein</fullName>
    </submittedName>
</protein>
<evidence type="ECO:0000256" key="2">
    <source>
        <dbReference type="SAM" id="MobiDB-lite"/>
    </source>
</evidence>
<dbReference type="EMBL" id="KN819430">
    <property type="protein sequence ID" value="KIJ09839.1"/>
    <property type="molecule type" value="Genomic_DNA"/>
</dbReference>
<gene>
    <name evidence="3" type="ORF">PAXINDRAFT_17096</name>
</gene>
<keyword evidence="4" id="KW-1185">Reference proteome</keyword>
<feature type="coiled-coil region" evidence="1">
    <location>
        <begin position="10"/>
        <end position="40"/>
    </location>
</feature>
<accession>A0A0C9SQR8</accession>
<organism evidence="3 4">
    <name type="scientific">Paxillus involutus ATCC 200175</name>
    <dbReference type="NCBI Taxonomy" id="664439"/>
    <lineage>
        <taxon>Eukaryota</taxon>
        <taxon>Fungi</taxon>
        <taxon>Dikarya</taxon>
        <taxon>Basidiomycota</taxon>
        <taxon>Agaricomycotina</taxon>
        <taxon>Agaricomycetes</taxon>
        <taxon>Agaricomycetidae</taxon>
        <taxon>Boletales</taxon>
        <taxon>Paxilineae</taxon>
        <taxon>Paxillaceae</taxon>
        <taxon>Paxillus</taxon>
    </lineage>
</organism>
<evidence type="ECO:0000256" key="1">
    <source>
        <dbReference type="SAM" id="Coils"/>
    </source>
</evidence>
<evidence type="ECO:0000313" key="3">
    <source>
        <dbReference type="EMBL" id="KIJ09839.1"/>
    </source>
</evidence>